<dbReference type="NCBIfam" id="TIGR01035">
    <property type="entry name" value="hemA"/>
    <property type="match status" value="1"/>
</dbReference>
<comment type="similarity">
    <text evidence="2 9 14">Belongs to the glutamyl-tRNA reductase family.</text>
</comment>
<feature type="domain" description="Quinate/shikimate 5-dehydrogenase/glutamyl-tRNA reductase" evidence="16">
    <location>
        <begin position="191"/>
        <end position="323"/>
    </location>
</feature>
<feature type="binding site" evidence="9 11">
    <location>
        <begin position="133"/>
        <end position="135"/>
    </location>
    <ligand>
        <name>substrate</name>
    </ligand>
</feature>
<dbReference type="EMBL" id="SGWV01000007">
    <property type="protein sequence ID" value="RZS58538.1"/>
    <property type="molecule type" value="Genomic_DNA"/>
</dbReference>
<dbReference type="InterPro" id="IPR036453">
    <property type="entry name" value="GluRdtase_dimer_dom_sf"/>
</dbReference>
<evidence type="ECO:0000256" key="2">
    <source>
        <dbReference type="ARBA" id="ARBA00005916"/>
    </source>
</evidence>
<dbReference type="AlphaFoldDB" id="A0A4Q7LWN7"/>
<comment type="function">
    <text evidence="9">Catalyzes the NADPH-dependent reduction of glutamyl-tRNA(Glu) to glutamate 1-semialdehyde (GSA).</text>
</comment>
<dbReference type="FunFam" id="3.30.460.30:FF:000001">
    <property type="entry name" value="Glutamyl-tRNA reductase"/>
    <property type="match status" value="1"/>
</dbReference>
<evidence type="ECO:0000259" key="17">
    <source>
        <dbReference type="Pfam" id="PF05201"/>
    </source>
</evidence>
<keyword evidence="5 9" id="KW-0560">Oxidoreductase</keyword>
<sequence>MTALALAASSPSTPSCLLAVGLNHASAPLDLRGRYAVPVDRLASTLQGLREHLLARGAPATGLTLLSTCNRTELYLGGSDAADLLAPVETWFAAQGGAGPDDLRPHRYVHQDADVARHAFRVAAGLDSAVLGEPQILGQLKTAVRTADAAGMLGGTLQQLFQRSFAVAKAVRSGTEIGAHPVSLAAAAVRIALQLFGDLSQQRVLFIGAGEMIDLVATHLAARAPAAIAVANRSLERAEALAGRLGGTALPLVGLDRRLHEFDLIVSCTASSLPLVGLGAVQRALRARRRRPMLMFDLAVPRDIEAEVGGLDDVYLYTVDDLASRAAEGGERRLAAVQAAESLVDAGVDHFRLWLARRASVPLVQAVLAQGESWREQELQRARRALTRGAPVDEVLQLLSATLTRKLLHGALAGLHHSKGEEHAAWTDAAQRCFLRSDAHGAG</sequence>
<evidence type="ECO:0000256" key="10">
    <source>
        <dbReference type="PIRSR" id="PIRSR000445-1"/>
    </source>
</evidence>
<evidence type="ECO:0000256" key="1">
    <source>
        <dbReference type="ARBA" id="ARBA00005059"/>
    </source>
</evidence>
<dbReference type="SUPFAM" id="SSF69075">
    <property type="entry name" value="Glutamyl tRNA-reductase dimerization domain"/>
    <property type="match status" value="1"/>
</dbReference>
<dbReference type="InterPro" id="IPR000343">
    <property type="entry name" value="4pyrrol_synth_GluRdtase"/>
</dbReference>
<evidence type="ECO:0000256" key="8">
    <source>
        <dbReference type="ARBA" id="ARBA00068659"/>
    </source>
</evidence>
<dbReference type="CDD" id="cd05213">
    <property type="entry name" value="NAD_bind_Glutamyl_tRNA_reduct"/>
    <property type="match status" value="1"/>
</dbReference>
<keyword evidence="19" id="KW-1185">Reference proteome</keyword>
<dbReference type="PANTHER" id="PTHR43013:SF1">
    <property type="entry name" value="GLUTAMYL-TRNA REDUCTASE"/>
    <property type="match status" value="1"/>
</dbReference>
<dbReference type="RefSeq" id="WP_130480671.1">
    <property type="nucleotide sequence ID" value="NZ_SGWV01000007.1"/>
</dbReference>
<comment type="pathway">
    <text evidence="1 9 14">Porphyrin-containing compound metabolism; protoporphyrin-IX biosynthesis; 5-aminolevulinate from L-glutamyl-tRNA(Glu): step 1/2.</text>
</comment>
<dbReference type="Gene3D" id="3.30.460.30">
    <property type="entry name" value="Glutamyl-tRNA reductase, N-terminal domain"/>
    <property type="match status" value="1"/>
</dbReference>
<dbReference type="PIRSF" id="PIRSF000445">
    <property type="entry name" value="4pyrrol_synth_GluRdtase"/>
    <property type="match status" value="1"/>
</dbReference>
<dbReference type="GO" id="GO:0019353">
    <property type="term" value="P:protoporphyrinogen IX biosynthetic process from glutamate"/>
    <property type="evidence" value="ECO:0007669"/>
    <property type="project" value="TreeGrafter"/>
</dbReference>
<dbReference type="UniPathway" id="UPA00251">
    <property type="reaction ID" value="UER00316"/>
</dbReference>
<feature type="domain" description="Glutamyl-tRNA reductase N-terminal" evidence="17">
    <location>
        <begin position="20"/>
        <end position="175"/>
    </location>
</feature>
<comment type="domain">
    <text evidence="9">Possesses an unusual extended V-shaped dimeric structure with each monomer consisting of three distinct domains arranged along a curved 'spinal' alpha-helix. The N-terminal catalytic domain specifically recognizes the glutamate moiety of the substrate. The second domain is the NADPH-binding domain, and the third C-terminal domain is responsible for dimerization.</text>
</comment>
<dbReference type="PANTHER" id="PTHR43013">
    <property type="entry name" value="GLUTAMYL-TRNA REDUCTASE"/>
    <property type="match status" value="1"/>
</dbReference>
<keyword evidence="4 9" id="KW-0521">NADP</keyword>
<dbReference type="Pfam" id="PF00745">
    <property type="entry name" value="GlutR_dimer"/>
    <property type="match status" value="1"/>
</dbReference>
<evidence type="ECO:0000256" key="13">
    <source>
        <dbReference type="PIRSR" id="PIRSR000445-4"/>
    </source>
</evidence>
<dbReference type="SUPFAM" id="SSF69742">
    <property type="entry name" value="Glutamyl tRNA-reductase catalytic, N-terminal domain"/>
    <property type="match status" value="1"/>
</dbReference>
<dbReference type="FunFam" id="3.40.50.720:FF:000031">
    <property type="entry name" value="Glutamyl-tRNA reductase"/>
    <property type="match status" value="1"/>
</dbReference>
<dbReference type="InterPro" id="IPR006151">
    <property type="entry name" value="Shikm_DH/Glu-tRNA_Rdtase"/>
</dbReference>
<dbReference type="InterPro" id="IPR015895">
    <property type="entry name" value="4pyrrol_synth_GluRdtase_N"/>
</dbReference>
<dbReference type="Pfam" id="PF01488">
    <property type="entry name" value="Shikimate_DH"/>
    <property type="match status" value="1"/>
</dbReference>
<evidence type="ECO:0000256" key="12">
    <source>
        <dbReference type="PIRSR" id="PIRSR000445-3"/>
    </source>
</evidence>
<evidence type="ECO:0000256" key="7">
    <source>
        <dbReference type="ARBA" id="ARBA00047464"/>
    </source>
</evidence>
<evidence type="ECO:0000256" key="3">
    <source>
        <dbReference type="ARBA" id="ARBA00012970"/>
    </source>
</evidence>
<name>A0A4Q7LWN7_9BURK</name>
<evidence type="ECO:0000313" key="18">
    <source>
        <dbReference type="EMBL" id="RZS58538.1"/>
    </source>
</evidence>
<feature type="binding site" evidence="9 11">
    <location>
        <begin position="68"/>
        <end position="71"/>
    </location>
    <ligand>
        <name>substrate</name>
    </ligand>
</feature>
<evidence type="ECO:0000256" key="4">
    <source>
        <dbReference type="ARBA" id="ARBA00022857"/>
    </source>
</evidence>
<evidence type="ECO:0000256" key="5">
    <source>
        <dbReference type="ARBA" id="ARBA00023002"/>
    </source>
</evidence>
<dbReference type="InterPro" id="IPR036343">
    <property type="entry name" value="GluRdtase_N_sf"/>
</dbReference>
<evidence type="ECO:0000259" key="15">
    <source>
        <dbReference type="Pfam" id="PF00745"/>
    </source>
</evidence>
<dbReference type="GO" id="GO:0008883">
    <property type="term" value="F:glutamyl-tRNA reductase activity"/>
    <property type="evidence" value="ECO:0007669"/>
    <property type="project" value="UniProtKB-UniRule"/>
</dbReference>
<evidence type="ECO:0000256" key="11">
    <source>
        <dbReference type="PIRSR" id="PIRSR000445-2"/>
    </source>
</evidence>
<feature type="binding site" evidence="9 12">
    <location>
        <begin position="208"/>
        <end position="213"/>
    </location>
    <ligand>
        <name>NADP(+)</name>
        <dbReference type="ChEBI" id="CHEBI:58349"/>
    </ligand>
</feature>
<protein>
    <recommendedName>
        <fullName evidence="8 9">Glutamyl-tRNA reductase</fullName>
        <shortName evidence="9">GluTR</shortName>
        <ecNumber evidence="3 9">1.2.1.70</ecNumber>
    </recommendedName>
</protein>
<dbReference type="OrthoDB" id="110209at2"/>
<feature type="domain" description="Tetrapyrrole biosynthesis glutamyl-tRNA reductase dimerisation" evidence="15">
    <location>
        <begin position="339"/>
        <end position="434"/>
    </location>
</feature>
<gene>
    <name evidence="9" type="primary">hemA</name>
    <name evidence="18" type="ORF">EV685_0833</name>
</gene>
<proteinExistence type="inferred from homology"/>
<accession>A0A4Q7LWN7</accession>
<evidence type="ECO:0000259" key="16">
    <source>
        <dbReference type="Pfam" id="PF01488"/>
    </source>
</evidence>
<comment type="caution">
    <text evidence="18">The sequence shown here is derived from an EMBL/GenBank/DDBJ whole genome shotgun (WGS) entry which is preliminary data.</text>
</comment>
<dbReference type="InterPro" id="IPR018214">
    <property type="entry name" value="GluRdtase_CS"/>
</dbReference>
<dbReference type="EC" id="1.2.1.70" evidence="3 9"/>
<evidence type="ECO:0000256" key="9">
    <source>
        <dbReference type="HAMAP-Rule" id="MF_00087"/>
    </source>
</evidence>
<dbReference type="SUPFAM" id="SSF51735">
    <property type="entry name" value="NAD(P)-binding Rossmann-fold domains"/>
    <property type="match status" value="1"/>
</dbReference>
<dbReference type="GO" id="GO:0050661">
    <property type="term" value="F:NADP binding"/>
    <property type="evidence" value="ECO:0007669"/>
    <property type="project" value="InterPro"/>
</dbReference>
<organism evidence="18 19">
    <name type="scientific">Sphaerotilus mobilis</name>
    <dbReference type="NCBI Taxonomy" id="47994"/>
    <lineage>
        <taxon>Bacteria</taxon>
        <taxon>Pseudomonadati</taxon>
        <taxon>Pseudomonadota</taxon>
        <taxon>Betaproteobacteria</taxon>
        <taxon>Burkholderiales</taxon>
        <taxon>Sphaerotilaceae</taxon>
        <taxon>Sphaerotilus</taxon>
    </lineage>
</organism>
<keyword evidence="6 9" id="KW-0627">Porphyrin biosynthesis</keyword>
<evidence type="ECO:0000256" key="6">
    <source>
        <dbReference type="ARBA" id="ARBA00023244"/>
    </source>
</evidence>
<dbReference type="Pfam" id="PF05201">
    <property type="entry name" value="GlutR_N"/>
    <property type="match status" value="1"/>
</dbReference>
<feature type="binding site" evidence="9 11">
    <location>
        <position position="128"/>
    </location>
    <ligand>
        <name>substrate</name>
    </ligand>
</feature>
<dbReference type="Gene3D" id="3.40.50.720">
    <property type="entry name" value="NAD(P)-binding Rossmann-like Domain"/>
    <property type="match status" value="1"/>
</dbReference>
<comment type="catalytic activity">
    <reaction evidence="7 9 14">
        <text>(S)-4-amino-5-oxopentanoate + tRNA(Glu) + NADP(+) = L-glutamyl-tRNA(Glu) + NADPH + H(+)</text>
        <dbReference type="Rhea" id="RHEA:12344"/>
        <dbReference type="Rhea" id="RHEA-COMP:9663"/>
        <dbReference type="Rhea" id="RHEA-COMP:9680"/>
        <dbReference type="ChEBI" id="CHEBI:15378"/>
        <dbReference type="ChEBI" id="CHEBI:57501"/>
        <dbReference type="ChEBI" id="CHEBI:57783"/>
        <dbReference type="ChEBI" id="CHEBI:58349"/>
        <dbReference type="ChEBI" id="CHEBI:78442"/>
        <dbReference type="ChEBI" id="CHEBI:78520"/>
        <dbReference type="EC" id="1.2.1.70"/>
    </reaction>
</comment>
<dbReference type="InterPro" id="IPR036291">
    <property type="entry name" value="NAD(P)-bd_dom_sf"/>
</dbReference>
<dbReference type="HAMAP" id="MF_00087">
    <property type="entry name" value="Glu_tRNA_reductase"/>
    <property type="match status" value="1"/>
</dbReference>
<evidence type="ECO:0000256" key="14">
    <source>
        <dbReference type="RuleBase" id="RU000584"/>
    </source>
</evidence>
<feature type="binding site" evidence="9 11">
    <location>
        <position position="139"/>
    </location>
    <ligand>
        <name>substrate</name>
    </ligand>
</feature>
<feature type="active site" description="Nucleophile" evidence="9 10">
    <location>
        <position position="69"/>
    </location>
</feature>
<dbReference type="Proteomes" id="UP000293433">
    <property type="component" value="Unassembled WGS sequence"/>
</dbReference>
<evidence type="ECO:0000313" key="19">
    <source>
        <dbReference type="Proteomes" id="UP000293433"/>
    </source>
</evidence>
<feature type="site" description="Important for activity" evidence="9 13">
    <location>
        <position position="118"/>
    </location>
</feature>
<comment type="miscellaneous">
    <text evidence="9">During catalysis, the active site Cys acts as a nucleophile attacking the alpha-carbonyl group of tRNA-bound glutamate with the formation of a thioester intermediate between enzyme and glutamate, and the concomitant release of tRNA(Glu). The thioester intermediate is finally reduced by direct hydride transfer from NADPH, to form the product GSA.</text>
</comment>
<dbReference type="PROSITE" id="PS00747">
    <property type="entry name" value="GLUTR"/>
    <property type="match status" value="1"/>
</dbReference>
<comment type="subunit">
    <text evidence="9">Homodimer.</text>
</comment>
<reference evidence="18 19" key="1">
    <citation type="submission" date="2019-02" db="EMBL/GenBank/DDBJ databases">
        <title>Genomic Encyclopedia of Type Strains, Phase IV (KMG-IV): sequencing the most valuable type-strain genomes for metagenomic binning, comparative biology and taxonomic classification.</title>
        <authorList>
            <person name="Goeker M."/>
        </authorList>
    </citation>
    <scope>NUCLEOTIDE SEQUENCE [LARGE SCALE GENOMIC DNA]</scope>
    <source>
        <strain evidence="18 19">DSM 10617</strain>
    </source>
</reference>
<dbReference type="InterPro" id="IPR015896">
    <property type="entry name" value="4pyrrol_synth_GluRdtase_dimer"/>
</dbReference>